<evidence type="ECO:0000313" key="1">
    <source>
        <dbReference type="EMBL" id="MBC2594958.1"/>
    </source>
</evidence>
<protein>
    <submittedName>
        <fullName evidence="1">Uncharacterized protein</fullName>
    </submittedName>
</protein>
<dbReference type="AlphaFoldDB" id="A0A842HG00"/>
<dbReference type="EMBL" id="JACHVB010000035">
    <property type="protein sequence ID" value="MBC2594958.1"/>
    <property type="molecule type" value="Genomic_DNA"/>
</dbReference>
<gene>
    <name evidence="1" type="ORF">H5P28_11885</name>
</gene>
<keyword evidence="2" id="KW-1185">Reference proteome</keyword>
<dbReference type="RefSeq" id="WP_185675924.1">
    <property type="nucleotide sequence ID" value="NZ_JACHVB010000035.1"/>
</dbReference>
<proteinExistence type="predicted"/>
<accession>A0A842HG00</accession>
<evidence type="ECO:0000313" key="2">
    <source>
        <dbReference type="Proteomes" id="UP000546464"/>
    </source>
</evidence>
<comment type="caution">
    <text evidence="1">The sequence shown here is derived from an EMBL/GenBank/DDBJ whole genome shotgun (WGS) entry which is preliminary data.</text>
</comment>
<organism evidence="1 2">
    <name type="scientific">Ruficoccus amylovorans</name>
    <dbReference type="NCBI Taxonomy" id="1804625"/>
    <lineage>
        <taxon>Bacteria</taxon>
        <taxon>Pseudomonadati</taxon>
        <taxon>Verrucomicrobiota</taxon>
        <taxon>Opitutia</taxon>
        <taxon>Puniceicoccales</taxon>
        <taxon>Cerasicoccaceae</taxon>
        <taxon>Ruficoccus</taxon>
    </lineage>
</organism>
<dbReference type="Proteomes" id="UP000546464">
    <property type="component" value="Unassembled WGS sequence"/>
</dbReference>
<reference evidence="1 2" key="1">
    <citation type="submission" date="2020-07" db="EMBL/GenBank/DDBJ databases">
        <authorList>
            <person name="Feng X."/>
        </authorList>
    </citation>
    <scope>NUCLEOTIDE SEQUENCE [LARGE SCALE GENOMIC DNA]</scope>
    <source>
        <strain evidence="1 2">JCM31066</strain>
    </source>
</reference>
<name>A0A842HG00_9BACT</name>
<sequence>MKVKNHREKIRDELHETVGKVLDRELNTVLMAASLSHKNTASMRIDLDWDFSKGKLSVAADVVIPSTIARYLHTDVITGFNGR</sequence>